<comment type="caution">
    <text evidence="2">The sequence shown here is derived from an EMBL/GenBank/DDBJ whole genome shotgun (WGS) entry which is preliminary data.</text>
</comment>
<dbReference type="InterPro" id="IPR029060">
    <property type="entry name" value="PIN-like_dom_sf"/>
</dbReference>
<evidence type="ECO:0000313" key="2">
    <source>
        <dbReference type="EMBL" id="MFC0593328.1"/>
    </source>
</evidence>
<sequence>MTTERRLVIDTNLWISRLLLPGGAAARAVDHGLAWGMPLMSEATLAELADVLSRPRFDRWVSRAERQQFLRQLGGVVRLVIVTQCVRACRDQKDDKFLDVALTGQAQLIVTGDRDLLALHPFHGIEILTPTAFSQKAMG</sequence>
<evidence type="ECO:0000259" key="1">
    <source>
        <dbReference type="SMART" id="SM00670"/>
    </source>
</evidence>
<dbReference type="NCBIfam" id="TIGR00305">
    <property type="entry name" value="putative toxin-antitoxin system toxin component, PIN family"/>
    <property type="match status" value="1"/>
</dbReference>
<accession>A0ABV6PTZ7</accession>
<dbReference type="Pfam" id="PF13470">
    <property type="entry name" value="PIN_3"/>
    <property type="match status" value="1"/>
</dbReference>
<dbReference type="InterPro" id="IPR002716">
    <property type="entry name" value="PIN_dom"/>
</dbReference>
<dbReference type="SMART" id="SM00670">
    <property type="entry name" value="PINc"/>
    <property type="match status" value="1"/>
</dbReference>
<keyword evidence="3" id="KW-1185">Reference proteome</keyword>
<feature type="domain" description="PIN" evidence="1">
    <location>
        <begin position="5"/>
        <end position="118"/>
    </location>
</feature>
<dbReference type="EMBL" id="JBHLTN010000024">
    <property type="protein sequence ID" value="MFC0593328.1"/>
    <property type="molecule type" value="Genomic_DNA"/>
</dbReference>
<proteinExistence type="predicted"/>
<organism evidence="2 3">
    <name type="scientific">Ottowia pentelensis</name>
    <dbReference type="NCBI Taxonomy" id="511108"/>
    <lineage>
        <taxon>Bacteria</taxon>
        <taxon>Pseudomonadati</taxon>
        <taxon>Pseudomonadota</taxon>
        <taxon>Betaproteobacteria</taxon>
        <taxon>Burkholderiales</taxon>
        <taxon>Comamonadaceae</taxon>
        <taxon>Ottowia</taxon>
    </lineage>
</organism>
<dbReference type="PANTHER" id="PTHR34610:SF3">
    <property type="entry name" value="SSL7007 PROTEIN"/>
    <property type="match status" value="1"/>
</dbReference>
<dbReference type="InterPro" id="IPR002850">
    <property type="entry name" value="PIN_toxin-like"/>
</dbReference>
<dbReference type="Proteomes" id="UP001589834">
    <property type="component" value="Unassembled WGS sequence"/>
</dbReference>
<evidence type="ECO:0000313" key="3">
    <source>
        <dbReference type="Proteomes" id="UP001589834"/>
    </source>
</evidence>
<name>A0ABV6PTZ7_9BURK</name>
<gene>
    <name evidence="2" type="ORF">ACFFGG_12275</name>
</gene>
<dbReference type="RefSeq" id="WP_377483456.1">
    <property type="nucleotide sequence ID" value="NZ_JBHLTN010000024.1"/>
</dbReference>
<dbReference type="SUPFAM" id="SSF88723">
    <property type="entry name" value="PIN domain-like"/>
    <property type="match status" value="1"/>
</dbReference>
<reference evidence="2 3" key="1">
    <citation type="submission" date="2024-09" db="EMBL/GenBank/DDBJ databases">
        <authorList>
            <person name="Sun Q."/>
            <person name="Mori K."/>
        </authorList>
    </citation>
    <scope>NUCLEOTIDE SEQUENCE [LARGE SCALE GENOMIC DNA]</scope>
    <source>
        <strain evidence="2 3">NCAIM B.02336</strain>
    </source>
</reference>
<protein>
    <submittedName>
        <fullName evidence="2">Toxin-antitoxin system toxin component, PIN family</fullName>
    </submittedName>
</protein>
<dbReference type="PANTHER" id="PTHR34610">
    <property type="entry name" value="SSL7007 PROTEIN"/>
    <property type="match status" value="1"/>
</dbReference>